<keyword evidence="2" id="KW-1185">Reference proteome</keyword>
<name>A0A2T0BBR4_9CLOT</name>
<gene>
    <name evidence="1" type="ORF">CLLU_31790</name>
</gene>
<organism evidence="1 2">
    <name type="scientific">Clostridium luticellarii</name>
    <dbReference type="NCBI Taxonomy" id="1691940"/>
    <lineage>
        <taxon>Bacteria</taxon>
        <taxon>Bacillati</taxon>
        <taxon>Bacillota</taxon>
        <taxon>Clostridia</taxon>
        <taxon>Eubacteriales</taxon>
        <taxon>Clostridiaceae</taxon>
        <taxon>Clostridium</taxon>
    </lineage>
</organism>
<accession>A0A2T0BBR4</accession>
<protein>
    <submittedName>
        <fullName evidence="1">Uncharacterized protein</fullName>
    </submittedName>
</protein>
<dbReference type="AlphaFoldDB" id="A0A2T0BBR4"/>
<evidence type="ECO:0000313" key="2">
    <source>
        <dbReference type="Proteomes" id="UP000237798"/>
    </source>
</evidence>
<comment type="caution">
    <text evidence="1">The sequence shown here is derived from an EMBL/GenBank/DDBJ whole genome shotgun (WGS) entry which is preliminary data.</text>
</comment>
<sequence length="135" mass="15728">MKNCYCVLDKNKLCDDCGECDICDLNPDKKCDNCGKCLEMKDYDMKAVKVDDIIDDEDEFRTYEKDEEEYCLNDFHSHLADGKGNDSNSEEDSNVEFIDDIDGLKEALENEEIFKKVAYEEYPGLIRIQKKHKDK</sequence>
<proteinExistence type="predicted"/>
<reference evidence="1 2" key="1">
    <citation type="submission" date="2018-03" db="EMBL/GenBank/DDBJ databases">
        <title>Genome sequence of Clostridium luticellarii DSM 29923.</title>
        <authorList>
            <person name="Poehlein A."/>
            <person name="Daniel R."/>
        </authorList>
    </citation>
    <scope>NUCLEOTIDE SEQUENCE [LARGE SCALE GENOMIC DNA]</scope>
    <source>
        <strain evidence="1 2">DSM 29923</strain>
    </source>
</reference>
<dbReference type="EMBL" id="PVXP01000073">
    <property type="protein sequence ID" value="PRR81273.1"/>
    <property type="molecule type" value="Genomic_DNA"/>
</dbReference>
<dbReference type="Proteomes" id="UP000237798">
    <property type="component" value="Unassembled WGS sequence"/>
</dbReference>
<evidence type="ECO:0000313" key="1">
    <source>
        <dbReference type="EMBL" id="PRR81273.1"/>
    </source>
</evidence>
<dbReference type="OrthoDB" id="1938377at2"/>
<dbReference type="RefSeq" id="WP_106010730.1">
    <property type="nucleotide sequence ID" value="NZ_JALCPJ010000003.1"/>
</dbReference>